<dbReference type="AlphaFoldDB" id="R4YXQ0"/>
<dbReference type="InterPro" id="IPR015424">
    <property type="entry name" value="PyrdxlP-dep_Trfase"/>
</dbReference>
<dbReference type="InterPro" id="IPR015421">
    <property type="entry name" value="PyrdxlP-dep_Trfase_major"/>
</dbReference>
<organism evidence="5 6">
    <name type="scientific">Candidatus Neomicrothrix parvicella RN1</name>
    <dbReference type="NCBI Taxonomy" id="1229780"/>
    <lineage>
        <taxon>Bacteria</taxon>
        <taxon>Bacillati</taxon>
        <taxon>Actinomycetota</taxon>
        <taxon>Acidimicrobiia</taxon>
        <taxon>Acidimicrobiales</taxon>
        <taxon>Microthrixaceae</taxon>
        <taxon>Candidatus Neomicrothrix</taxon>
    </lineage>
</organism>
<dbReference type="HOGENOM" id="CLU_651646_0_0_11"/>
<gene>
    <name evidence="5" type="ORF">BN381_20053</name>
</gene>
<dbReference type="OrthoDB" id="9804264at2"/>
<accession>R4YXQ0</accession>
<dbReference type="GO" id="GO:0000271">
    <property type="term" value="P:polysaccharide biosynthetic process"/>
    <property type="evidence" value="ECO:0007669"/>
    <property type="project" value="TreeGrafter"/>
</dbReference>
<comment type="cofactor">
    <cofactor evidence="1">
        <name>pyridoxal 5'-phosphate</name>
        <dbReference type="ChEBI" id="CHEBI:597326"/>
    </cofactor>
</comment>
<dbReference type="EMBL" id="CANL01000012">
    <property type="protein sequence ID" value="CCM63229.1"/>
    <property type="molecule type" value="Genomic_DNA"/>
</dbReference>
<evidence type="ECO:0008006" key="7">
    <source>
        <dbReference type="Google" id="ProtNLM"/>
    </source>
</evidence>
<dbReference type="GO" id="GO:0030170">
    <property type="term" value="F:pyridoxal phosphate binding"/>
    <property type="evidence" value="ECO:0007669"/>
    <property type="project" value="TreeGrafter"/>
</dbReference>
<dbReference type="InterPro" id="IPR015422">
    <property type="entry name" value="PyrdxlP-dep_Trfase_small"/>
</dbReference>
<dbReference type="PANTHER" id="PTHR30244">
    <property type="entry name" value="TRANSAMINASE"/>
    <property type="match status" value="1"/>
</dbReference>
<comment type="caution">
    <text evidence="5">The sequence shown here is derived from an EMBL/GenBank/DDBJ whole genome shotgun (WGS) entry which is preliminary data.</text>
</comment>
<dbReference type="Gene3D" id="3.90.1150.10">
    <property type="entry name" value="Aspartate Aminotransferase, domain 1"/>
    <property type="match status" value="1"/>
</dbReference>
<dbReference type="Pfam" id="PF01041">
    <property type="entry name" value="DegT_DnrJ_EryC1"/>
    <property type="match status" value="2"/>
</dbReference>
<name>R4YXQ0_9ACTN</name>
<evidence type="ECO:0000313" key="6">
    <source>
        <dbReference type="Proteomes" id="UP000018291"/>
    </source>
</evidence>
<reference evidence="5 6" key="1">
    <citation type="journal article" date="2013" name="ISME J.">
        <title>Metabolic model for the filamentous 'Candidatus Microthrix parvicella' based on genomic and metagenomic analyses.</title>
        <authorList>
            <person name="Jon McIlroy S."/>
            <person name="Kristiansen R."/>
            <person name="Albertsen M."/>
            <person name="Michael Karst S."/>
            <person name="Rossetti S."/>
            <person name="Lund Nielsen J."/>
            <person name="Tandoi V."/>
            <person name="James Seviour R."/>
            <person name="Nielsen P.H."/>
        </authorList>
    </citation>
    <scope>NUCLEOTIDE SEQUENCE [LARGE SCALE GENOMIC DNA]</scope>
    <source>
        <strain evidence="5 6">RN1</strain>
    </source>
</reference>
<dbReference type="PIRSF" id="PIRSF000390">
    <property type="entry name" value="PLP_StrS"/>
    <property type="match status" value="1"/>
</dbReference>
<evidence type="ECO:0000256" key="2">
    <source>
        <dbReference type="PIRSR" id="PIRSR000390-1"/>
    </source>
</evidence>
<dbReference type="PANTHER" id="PTHR30244:SF34">
    <property type="entry name" value="DTDP-4-AMINO-4,6-DIDEOXYGALACTOSE TRANSAMINASE"/>
    <property type="match status" value="1"/>
</dbReference>
<dbReference type="SUPFAM" id="SSF53383">
    <property type="entry name" value="PLP-dependent transferases"/>
    <property type="match status" value="1"/>
</dbReference>
<keyword evidence="6" id="KW-1185">Reference proteome</keyword>
<dbReference type="Proteomes" id="UP000018291">
    <property type="component" value="Unassembled WGS sequence"/>
</dbReference>
<dbReference type="STRING" id="1229780.BN381_20053"/>
<evidence type="ECO:0000256" key="3">
    <source>
        <dbReference type="PIRSR" id="PIRSR000390-2"/>
    </source>
</evidence>
<dbReference type="GO" id="GO:0008483">
    <property type="term" value="F:transaminase activity"/>
    <property type="evidence" value="ECO:0007669"/>
    <property type="project" value="TreeGrafter"/>
</dbReference>
<sequence>MAIARARVYHSVPFDVRNLVTSSVATLRSQGPPDDQVVETFERRFAEHVGAAHCVSFAFARTAVHQALESQALSHGSEVLMPPITISPMMDAVLSLGLRPVFVDIDPNSLIFDVEAFERAITPNTRAALITYLFGIAADPTPLIEVAARAGLFVIEDFSHNLGASVGGRSLGTFGDVGVYSCSATKTLDAYGGGLAVTNSTSLAGLLRTAQRRLPHPPARRVPPKVLVDLAWNAGSHKSMWSAVAFPLIRALRRWAPGVEDAISGANTPGAGTGELAPEAFERLSAHQARVGLAVLPSVEPGNEQRRRDAERLRGALRGLGCSVPQGAPAGVHVFWQTVVVVDDPAGFQRALARLGIDTAPTNLPLLSDGGLYPDVAKSCTVAERIKQRAFYVPMNNRMSRRDRARVTDAVVQVLGGRGGG</sequence>
<keyword evidence="3 4" id="KW-0663">Pyridoxal phosphate</keyword>
<evidence type="ECO:0000256" key="1">
    <source>
        <dbReference type="ARBA" id="ARBA00001933"/>
    </source>
</evidence>
<dbReference type="eggNOG" id="COG0399">
    <property type="taxonomic scope" value="Bacteria"/>
</dbReference>
<proteinExistence type="inferred from homology"/>
<feature type="modified residue" description="N6-(pyridoxal phosphate)lysine" evidence="3">
    <location>
        <position position="186"/>
    </location>
</feature>
<evidence type="ECO:0000313" key="5">
    <source>
        <dbReference type="EMBL" id="CCM63229.1"/>
    </source>
</evidence>
<dbReference type="InterPro" id="IPR000653">
    <property type="entry name" value="DegT/StrS_aminotransferase"/>
</dbReference>
<feature type="active site" description="Proton acceptor" evidence="2">
    <location>
        <position position="186"/>
    </location>
</feature>
<protein>
    <recommendedName>
        <fullName evidence="7">DegT/DnrJ/EryC1/StrS aminotransferase</fullName>
    </recommendedName>
</protein>
<dbReference type="Gene3D" id="3.40.640.10">
    <property type="entry name" value="Type I PLP-dependent aspartate aminotransferase-like (Major domain)"/>
    <property type="match status" value="1"/>
</dbReference>
<evidence type="ECO:0000256" key="4">
    <source>
        <dbReference type="RuleBase" id="RU004508"/>
    </source>
</evidence>
<comment type="similarity">
    <text evidence="4">Belongs to the DegT/DnrJ/EryC1 family.</text>
</comment>